<sequence length="85" mass="8842">MAVQNSPPPAPFFSSLCSSLLSLNGLLVLSVVLCAYAATVTPTPPCQVIVTGEAVRIIGCAEPSHILANLNLAPWNGVKFPILQV</sequence>
<keyword evidence="5 13" id="KW-0812">Transmembrane</keyword>
<evidence type="ECO:0000256" key="5">
    <source>
        <dbReference type="ARBA" id="ARBA00022692"/>
    </source>
</evidence>
<comment type="function">
    <text evidence="11">Plays a role in viral cell-to-cell propagation, by facilitating genome transport to neighboring plant cells through plasmosdesmata. May induce the formation of granular vesicles derived from the Endoplasmic reticulum, which align on actin filaments.</text>
</comment>
<keyword evidence="4" id="KW-0813">Transport</keyword>
<evidence type="ECO:0000256" key="6">
    <source>
        <dbReference type="ARBA" id="ARBA00022870"/>
    </source>
</evidence>
<keyword evidence="15" id="KW-1185">Reference proteome</keyword>
<evidence type="ECO:0000313" key="14">
    <source>
        <dbReference type="EMBL" id="BAG12161.1"/>
    </source>
</evidence>
<dbReference type="Proteomes" id="UP000202653">
    <property type="component" value="Segment"/>
</dbReference>
<evidence type="ECO:0000313" key="15">
    <source>
        <dbReference type="Proteomes" id="UP000202653"/>
    </source>
</evidence>
<keyword evidence="9 13" id="KW-0472">Membrane</keyword>
<keyword evidence="8" id="KW-0916">Viral movement protein</keyword>
<evidence type="ECO:0000256" key="1">
    <source>
        <dbReference type="ARBA" id="ARBA00004625"/>
    </source>
</evidence>
<gene>
    <name evidence="14" type="primary">TGBp3</name>
</gene>
<keyword evidence="7 13" id="KW-1133">Transmembrane helix</keyword>
<reference evidence="14 15" key="1">
    <citation type="journal article" date="2008" name="Arch. Virol.">
        <title>Complete nucleotide sequence of asparagus virus 3.</title>
        <authorList>
            <person name="Hashimoto M."/>
            <person name="Ozeki J."/>
            <person name="Komatsu K."/>
            <person name="Senshu H."/>
            <person name="Kagiwada S."/>
            <person name="Mori T."/>
            <person name="Yamaji Y."/>
            <person name="Namba S."/>
        </authorList>
    </citation>
    <scope>NUCLEOTIDE SEQUENCE [LARGE SCALE GENOMIC DNA]</scope>
    <source>
        <strain evidence="14 15">J</strain>
    </source>
</reference>
<accession>B1B3P1</accession>
<keyword evidence="6" id="KW-1043">Host membrane</keyword>
<dbReference type="GeneID" id="5983625"/>
<evidence type="ECO:0000256" key="7">
    <source>
        <dbReference type="ARBA" id="ARBA00022989"/>
    </source>
</evidence>
<evidence type="ECO:0000256" key="13">
    <source>
        <dbReference type="SAM" id="Phobius"/>
    </source>
</evidence>
<dbReference type="EMBL" id="AB304848">
    <property type="protein sequence ID" value="BAG12161.1"/>
    <property type="molecule type" value="Genomic_RNA"/>
</dbReference>
<organism evidence="14 15">
    <name type="scientific">Asparagus virus 3</name>
    <dbReference type="NCBI Taxonomy" id="445435"/>
    <lineage>
        <taxon>Viruses</taxon>
        <taxon>Riboviria</taxon>
        <taxon>Orthornavirae</taxon>
        <taxon>Kitrinoviricota</taxon>
        <taxon>Alsuviricetes</taxon>
        <taxon>Tymovirales</taxon>
        <taxon>Alphaflexiviridae</taxon>
        <taxon>Potexvirus</taxon>
        <taxon>Potexvirus triasparagi</taxon>
    </lineage>
</organism>
<dbReference type="InterPro" id="IPR003411">
    <property type="entry name" value="TGBp3"/>
</dbReference>
<evidence type="ECO:0000256" key="12">
    <source>
        <dbReference type="ARBA" id="ARBA00033148"/>
    </source>
</evidence>
<dbReference type="RefSeq" id="YP_001715615.1">
    <property type="nucleotide sequence ID" value="NC_010416.1"/>
</dbReference>
<dbReference type="GO" id="GO:0046740">
    <property type="term" value="P:transport of virus in host, cell to cell"/>
    <property type="evidence" value="ECO:0007669"/>
    <property type="project" value="UniProtKB-KW"/>
</dbReference>
<evidence type="ECO:0000256" key="2">
    <source>
        <dbReference type="ARBA" id="ARBA00010355"/>
    </source>
</evidence>
<comment type="similarity">
    <text evidence="2">Belongs to the Tymovirales TGBp3 protein family.</text>
</comment>
<evidence type="ECO:0000256" key="10">
    <source>
        <dbReference type="ARBA" id="ARBA00023184"/>
    </source>
</evidence>
<dbReference type="GO" id="GO:0044167">
    <property type="term" value="C:host cell endoplasmic reticulum membrane"/>
    <property type="evidence" value="ECO:0007669"/>
    <property type="project" value="UniProtKB-SubCell"/>
</dbReference>
<proteinExistence type="inferred from homology"/>
<dbReference type="KEGG" id="vg:5983625"/>
<evidence type="ECO:0000256" key="4">
    <source>
        <dbReference type="ARBA" id="ARBA00022448"/>
    </source>
</evidence>
<comment type="subcellular location">
    <subcellularLocation>
        <location evidence="1">Host endoplasmic reticulum membrane</location>
    </subcellularLocation>
</comment>
<evidence type="ECO:0000256" key="9">
    <source>
        <dbReference type="ARBA" id="ARBA00023136"/>
    </source>
</evidence>
<dbReference type="Pfam" id="PF02495">
    <property type="entry name" value="TGBp3"/>
    <property type="match status" value="1"/>
</dbReference>
<dbReference type="OrthoDB" id="28712at10239"/>
<feature type="transmembrane region" description="Helical" evidence="13">
    <location>
        <begin position="12"/>
        <end position="38"/>
    </location>
</feature>
<evidence type="ECO:0000256" key="8">
    <source>
        <dbReference type="ARBA" id="ARBA00023031"/>
    </source>
</evidence>
<evidence type="ECO:0000256" key="11">
    <source>
        <dbReference type="ARBA" id="ARBA00025270"/>
    </source>
</evidence>
<keyword evidence="10" id="KW-1038">Host endoplasmic reticulum</keyword>
<name>B1B3P1_9VIRU</name>
<evidence type="ECO:0000256" key="3">
    <source>
        <dbReference type="ARBA" id="ARBA00013812"/>
    </source>
</evidence>
<protein>
    <recommendedName>
        <fullName evidence="3">Movement protein TGBp3</fullName>
    </recommendedName>
    <alternativeName>
        <fullName evidence="12">Triple gene block 3 protein</fullName>
    </alternativeName>
</protein>